<keyword evidence="3 6" id="KW-0812">Transmembrane</keyword>
<dbReference type="GO" id="GO:0005886">
    <property type="term" value="C:plasma membrane"/>
    <property type="evidence" value="ECO:0007669"/>
    <property type="project" value="TreeGrafter"/>
</dbReference>
<protein>
    <submittedName>
        <fullName evidence="7">GH17290</fullName>
    </submittedName>
</protein>
<comment type="subcellular location">
    <subcellularLocation>
        <location evidence="1">Membrane</location>
        <topology evidence="1">Multi-pass membrane protein</topology>
    </subcellularLocation>
</comment>
<dbReference type="KEGG" id="dgr:6567356"/>
<dbReference type="HOGENOM" id="CLU_005170_9_1_1"/>
<evidence type="ECO:0000256" key="3">
    <source>
        <dbReference type="ARBA" id="ARBA00022692"/>
    </source>
</evidence>
<feature type="transmembrane region" description="Helical" evidence="6">
    <location>
        <begin position="59"/>
        <end position="82"/>
    </location>
</feature>
<sequence length="556" mass="61172">MDDKEKLSTGKSLKTCCGFHWRGKASCLIPLITLPILIYGLSKNLPEYKCMYLVVNMALFWITECIPLYLTSIFPIVFLPLFGIMSSEAVCHLYFADTLVMFLGGLFIALAVEYSNLHLRIALGTILIVGCSPRRLLLGMVFVTCFISLWISNSAATAMMCPIVKAVLLEMSSQNIFDVYMTQEQEPVEEGDSPHLSMISLSFYFGIAYAATIGGCGTLIGTGTNLTFKGLYETRFPNSKETLDFPIFMLYSMPLVVIVNIVLLYLSLLVTHMGMFRANSEIARQVKRGADNSDLVKKVVKERYQDLGPWTCHEIQVIVVFVFMIVLLFTREPGFFTGWGNFLNAKHIGCSAAVMLPVALLFALPTQYSFCKYCCGGPPFTGRSMDACLSWVYVHRNTPWGLCFLLGGGFALAEGSKVSGMAGMLGKAMAFVSSLPTFATIAITILISLFCTAFSSNVAICNILTPIFCEMALAVKIHPLLLTLPSALAISTAYHLPVSTPPNAIICGYAGIKTKYLAVAGIVPTIWSFLLLWLNAMTWGLVVYPDCKSFPDWAEE</sequence>
<dbReference type="PANTHER" id="PTHR10283:SF82">
    <property type="entry name" value="SOLUTE CARRIER FAMILY 13 MEMBER 2"/>
    <property type="match status" value="1"/>
</dbReference>
<feature type="transmembrane region" description="Helical" evidence="6">
    <location>
        <begin position="516"/>
        <end position="534"/>
    </location>
</feature>
<evidence type="ECO:0000256" key="5">
    <source>
        <dbReference type="ARBA" id="ARBA00023136"/>
    </source>
</evidence>
<feature type="transmembrane region" description="Helical" evidence="6">
    <location>
        <begin position="400"/>
        <end position="418"/>
    </location>
</feature>
<gene>
    <name evidence="7" type="primary">Dgri\GH17290</name>
    <name evidence="7" type="ORF">Dgri_GH17290</name>
</gene>
<keyword evidence="5 6" id="KW-0472">Membrane</keyword>
<reference evidence="7 8" key="1">
    <citation type="journal article" date="2007" name="Nature">
        <title>Evolution of genes and genomes on the Drosophila phylogeny.</title>
        <authorList>
            <consortium name="Drosophila 12 Genomes Consortium"/>
            <person name="Clark A.G."/>
            <person name="Eisen M.B."/>
            <person name="Smith D.R."/>
            <person name="Bergman C.M."/>
            <person name="Oliver B."/>
            <person name="Markow T.A."/>
            <person name="Kaufman T.C."/>
            <person name="Kellis M."/>
            <person name="Gelbart W."/>
            <person name="Iyer V.N."/>
            <person name="Pollard D.A."/>
            <person name="Sackton T.B."/>
            <person name="Larracuente A.M."/>
            <person name="Singh N.D."/>
            <person name="Abad J.P."/>
            <person name="Abt D.N."/>
            <person name="Adryan B."/>
            <person name="Aguade M."/>
            <person name="Akashi H."/>
            <person name="Anderson W.W."/>
            <person name="Aquadro C.F."/>
            <person name="Ardell D.H."/>
            <person name="Arguello R."/>
            <person name="Artieri C.G."/>
            <person name="Barbash D.A."/>
            <person name="Barker D."/>
            <person name="Barsanti P."/>
            <person name="Batterham P."/>
            <person name="Batzoglou S."/>
            <person name="Begun D."/>
            <person name="Bhutkar A."/>
            <person name="Blanco E."/>
            <person name="Bosak S.A."/>
            <person name="Bradley R.K."/>
            <person name="Brand A.D."/>
            <person name="Brent M.R."/>
            <person name="Brooks A.N."/>
            <person name="Brown R.H."/>
            <person name="Butlin R.K."/>
            <person name="Caggese C."/>
            <person name="Calvi B.R."/>
            <person name="Bernardo de Carvalho A."/>
            <person name="Caspi A."/>
            <person name="Castrezana S."/>
            <person name="Celniker S.E."/>
            <person name="Chang J.L."/>
            <person name="Chapple C."/>
            <person name="Chatterji S."/>
            <person name="Chinwalla A."/>
            <person name="Civetta A."/>
            <person name="Clifton S.W."/>
            <person name="Comeron J.M."/>
            <person name="Costello J.C."/>
            <person name="Coyne J.A."/>
            <person name="Daub J."/>
            <person name="David R.G."/>
            <person name="Delcher A.L."/>
            <person name="Delehaunty K."/>
            <person name="Do C.B."/>
            <person name="Ebling H."/>
            <person name="Edwards K."/>
            <person name="Eickbush T."/>
            <person name="Evans J.D."/>
            <person name="Filipski A."/>
            <person name="Findeiss S."/>
            <person name="Freyhult E."/>
            <person name="Fulton L."/>
            <person name="Fulton R."/>
            <person name="Garcia A.C."/>
            <person name="Gardiner A."/>
            <person name="Garfield D.A."/>
            <person name="Garvin B.E."/>
            <person name="Gibson G."/>
            <person name="Gilbert D."/>
            <person name="Gnerre S."/>
            <person name="Godfrey J."/>
            <person name="Good R."/>
            <person name="Gotea V."/>
            <person name="Gravely B."/>
            <person name="Greenberg A.J."/>
            <person name="Griffiths-Jones S."/>
            <person name="Gross S."/>
            <person name="Guigo R."/>
            <person name="Gustafson E.A."/>
            <person name="Haerty W."/>
            <person name="Hahn M.W."/>
            <person name="Halligan D.L."/>
            <person name="Halpern A.L."/>
            <person name="Halter G.M."/>
            <person name="Han M.V."/>
            <person name="Heger A."/>
            <person name="Hillier L."/>
            <person name="Hinrichs A.S."/>
            <person name="Holmes I."/>
            <person name="Hoskins R.A."/>
            <person name="Hubisz M.J."/>
            <person name="Hultmark D."/>
            <person name="Huntley M.A."/>
            <person name="Jaffe D.B."/>
            <person name="Jagadeeshan S."/>
            <person name="Jeck W.R."/>
            <person name="Johnson J."/>
            <person name="Jones C.D."/>
            <person name="Jordan W.C."/>
            <person name="Karpen G.H."/>
            <person name="Kataoka E."/>
            <person name="Keightley P.D."/>
            <person name="Kheradpour P."/>
            <person name="Kirkness E.F."/>
            <person name="Koerich L.B."/>
            <person name="Kristiansen K."/>
            <person name="Kudrna D."/>
            <person name="Kulathinal R.J."/>
            <person name="Kumar S."/>
            <person name="Kwok R."/>
            <person name="Lander E."/>
            <person name="Langley C.H."/>
            <person name="Lapoint R."/>
            <person name="Lazzaro B.P."/>
            <person name="Lee S.J."/>
            <person name="Levesque L."/>
            <person name="Li R."/>
            <person name="Lin C.F."/>
            <person name="Lin M.F."/>
            <person name="Lindblad-Toh K."/>
            <person name="Llopart A."/>
            <person name="Long M."/>
            <person name="Low L."/>
            <person name="Lozovsky E."/>
            <person name="Lu J."/>
            <person name="Luo M."/>
            <person name="Machado C.A."/>
            <person name="Makalowski W."/>
            <person name="Marzo M."/>
            <person name="Matsuda M."/>
            <person name="Matzkin L."/>
            <person name="McAllister B."/>
            <person name="McBride C.S."/>
            <person name="McKernan B."/>
            <person name="McKernan K."/>
            <person name="Mendez-Lago M."/>
            <person name="Minx P."/>
            <person name="Mollenhauer M.U."/>
            <person name="Montooth K."/>
            <person name="Mount S.M."/>
            <person name="Mu X."/>
            <person name="Myers E."/>
            <person name="Negre B."/>
            <person name="Newfeld S."/>
            <person name="Nielsen R."/>
            <person name="Noor M.A."/>
            <person name="O'Grady P."/>
            <person name="Pachter L."/>
            <person name="Papaceit M."/>
            <person name="Parisi M.J."/>
            <person name="Parisi M."/>
            <person name="Parts L."/>
            <person name="Pedersen J.S."/>
            <person name="Pesole G."/>
            <person name="Phillippy A.M."/>
            <person name="Ponting C.P."/>
            <person name="Pop M."/>
            <person name="Porcelli D."/>
            <person name="Powell J.R."/>
            <person name="Prohaska S."/>
            <person name="Pruitt K."/>
            <person name="Puig M."/>
            <person name="Quesneville H."/>
            <person name="Ram K.R."/>
            <person name="Rand D."/>
            <person name="Rasmussen M.D."/>
            <person name="Reed L.K."/>
            <person name="Reenan R."/>
            <person name="Reily A."/>
            <person name="Remington K.A."/>
            <person name="Rieger T.T."/>
            <person name="Ritchie M.G."/>
            <person name="Robin C."/>
            <person name="Rogers Y.H."/>
            <person name="Rohde C."/>
            <person name="Rozas J."/>
            <person name="Rubenfield M.J."/>
            <person name="Ruiz A."/>
            <person name="Russo S."/>
            <person name="Salzberg S.L."/>
            <person name="Sanchez-Gracia A."/>
            <person name="Saranga D.J."/>
            <person name="Sato H."/>
            <person name="Schaeffer S.W."/>
            <person name="Schatz M.C."/>
            <person name="Schlenke T."/>
            <person name="Schwartz R."/>
            <person name="Segarra C."/>
            <person name="Singh R.S."/>
            <person name="Sirot L."/>
            <person name="Sirota M."/>
            <person name="Sisneros N.B."/>
            <person name="Smith C.D."/>
            <person name="Smith T.F."/>
            <person name="Spieth J."/>
            <person name="Stage D.E."/>
            <person name="Stark A."/>
            <person name="Stephan W."/>
            <person name="Strausberg R.L."/>
            <person name="Strempel S."/>
            <person name="Sturgill D."/>
            <person name="Sutton G."/>
            <person name="Sutton G.G."/>
            <person name="Tao W."/>
            <person name="Teichmann S."/>
            <person name="Tobari Y.N."/>
            <person name="Tomimura Y."/>
            <person name="Tsolas J.M."/>
            <person name="Valente V.L."/>
            <person name="Venter E."/>
            <person name="Venter J.C."/>
            <person name="Vicario S."/>
            <person name="Vieira F.G."/>
            <person name="Vilella A.J."/>
            <person name="Villasante A."/>
            <person name="Walenz B."/>
            <person name="Wang J."/>
            <person name="Wasserman M."/>
            <person name="Watts T."/>
            <person name="Wilson D."/>
            <person name="Wilson R.K."/>
            <person name="Wing R.A."/>
            <person name="Wolfner M.F."/>
            <person name="Wong A."/>
            <person name="Wong G.K."/>
            <person name="Wu C.I."/>
            <person name="Wu G."/>
            <person name="Yamamoto D."/>
            <person name="Yang H.P."/>
            <person name="Yang S.P."/>
            <person name="Yorke J.A."/>
            <person name="Yoshida K."/>
            <person name="Zdobnov E."/>
            <person name="Zhang P."/>
            <person name="Zhang Y."/>
            <person name="Zimin A.V."/>
            <person name="Baldwin J."/>
            <person name="Abdouelleil A."/>
            <person name="Abdulkadir J."/>
            <person name="Abebe A."/>
            <person name="Abera B."/>
            <person name="Abreu J."/>
            <person name="Acer S.C."/>
            <person name="Aftuck L."/>
            <person name="Alexander A."/>
            <person name="An P."/>
            <person name="Anderson E."/>
            <person name="Anderson S."/>
            <person name="Arachi H."/>
            <person name="Azer M."/>
            <person name="Bachantsang P."/>
            <person name="Barry A."/>
            <person name="Bayul T."/>
            <person name="Berlin A."/>
            <person name="Bessette D."/>
            <person name="Bloom T."/>
            <person name="Blye J."/>
            <person name="Boguslavskiy L."/>
            <person name="Bonnet C."/>
            <person name="Boukhgalter B."/>
            <person name="Bourzgui I."/>
            <person name="Brown A."/>
            <person name="Cahill P."/>
            <person name="Channer S."/>
            <person name="Cheshatsang Y."/>
            <person name="Chuda L."/>
            <person name="Citroen M."/>
            <person name="Collymore A."/>
            <person name="Cooke P."/>
            <person name="Costello M."/>
            <person name="D'Aco K."/>
            <person name="Daza R."/>
            <person name="De Haan G."/>
            <person name="DeGray S."/>
            <person name="DeMaso C."/>
            <person name="Dhargay N."/>
            <person name="Dooley K."/>
            <person name="Dooley E."/>
            <person name="Doricent M."/>
            <person name="Dorje P."/>
            <person name="Dorjee K."/>
            <person name="Dupes A."/>
            <person name="Elong R."/>
            <person name="Falk J."/>
            <person name="Farina A."/>
            <person name="Faro S."/>
            <person name="Ferguson D."/>
            <person name="Fisher S."/>
            <person name="Foley C.D."/>
            <person name="Franke A."/>
            <person name="Friedrich D."/>
            <person name="Gadbois L."/>
            <person name="Gearin G."/>
            <person name="Gearin C.R."/>
            <person name="Giannoukos G."/>
            <person name="Goode T."/>
            <person name="Graham J."/>
            <person name="Grandbois E."/>
            <person name="Grewal S."/>
            <person name="Gyaltsen K."/>
            <person name="Hafez N."/>
            <person name="Hagos B."/>
            <person name="Hall J."/>
            <person name="Henson C."/>
            <person name="Hollinger A."/>
            <person name="Honan T."/>
            <person name="Huard M.D."/>
            <person name="Hughes L."/>
            <person name="Hurhula B."/>
            <person name="Husby M.E."/>
            <person name="Kamat A."/>
            <person name="Kanga B."/>
            <person name="Kashin S."/>
            <person name="Khazanovich D."/>
            <person name="Kisner P."/>
            <person name="Lance K."/>
            <person name="Lara M."/>
            <person name="Lee W."/>
            <person name="Lennon N."/>
            <person name="Letendre F."/>
            <person name="LeVine R."/>
            <person name="Lipovsky A."/>
            <person name="Liu X."/>
            <person name="Liu J."/>
            <person name="Liu S."/>
            <person name="Lokyitsang T."/>
            <person name="Lokyitsang Y."/>
            <person name="Lubonja R."/>
            <person name="Lui A."/>
            <person name="MacDonald P."/>
            <person name="Magnisalis V."/>
            <person name="Maru K."/>
            <person name="Matthews C."/>
            <person name="McCusker W."/>
            <person name="McDonough S."/>
            <person name="Mehta T."/>
            <person name="Meldrim J."/>
            <person name="Meneus L."/>
            <person name="Mihai O."/>
            <person name="Mihalev A."/>
            <person name="Mihova T."/>
            <person name="Mittelman R."/>
            <person name="Mlenga V."/>
            <person name="Montmayeur A."/>
            <person name="Mulrain L."/>
            <person name="Navidi A."/>
            <person name="Naylor J."/>
            <person name="Negash T."/>
            <person name="Nguyen T."/>
            <person name="Nguyen N."/>
            <person name="Nicol R."/>
            <person name="Norbu C."/>
            <person name="Norbu N."/>
            <person name="Novod N."/>
            <person name="O'Neill B."/>
            <person name="Osman S."/>
            <person name="Markiewicz E."/>
            <person name="Oyono O.L."/>
            <person name="Patti C."/>
            <person name="Phunkhang P."/>
            <person name="Pierre F."/>
            <person name="Priest M."/>
            <person name="Raghuraman S."/>
            <person name="Rege F."/>
            <person name="Reyes R."/>
            <person name="Rise C."/>
            <person name="Rogov P."/>
            <person name="Ross K."/>
            <person name="Ryan E."/>
            <person name="Settipalli S."/>
            <person name="Shea T."/>
            <person name="Sherpa N."/>
            <person name="Shi L."/>
            <person name="Shih D."/>
            <person name="Sparrow T."/>
            <person name="Spaulding J."/>
            <person name="Stalker J."/>
            <person name="Stange-Thomann N."/>
            <person name="Stavropoulos S."/>
            <person name="Stone C."/>
            <person name="Strader C."/>
            <person name="Tesfaye S."/>
            <person name="Thomson T."/>
            <person name="Thoulutsang Y."/>
            <person name="Thoulutsang D."/>
            <person name="Topham K."/>
            <person name="Topping I."/>
            <person name="Tsamla T."/>
            <person name="Vassiliev H."/>
            <person name="Vo A."/>
            <person name="Wangchuk T."/>
            <person name="Wangdi T."/>
            <person name="Weiand M."/>
            <person name="Wilkinson J."/>
            <person name="Wilson A."/>
            <person name="Yadav S."/>
            <person name="Young G."/>
            <person name="Yu Q."/>
            <person name="Zembek L."/>
            <person name="Zhong D."/>
            <person name="Zimmer A."/>
            <person name="Zwirko Z."/>
            <person name="Jaffe D.B."/>
            <person name="Alvarez P."/>
            <person name="Brockman W."/>
            <person name="Butler J."/>
            <person name="Chin C."/>
            <person name="Gnerre S."/>
            <person name="Grabherr M."/>
            <person name="Kleber M."/>
            <person name="Mauceli E."/>
            <person name="MacCallum I."/>
        </authorList>
    </citation>
    <scope>NUCLEOTIDE SEQUENCE [LARGE SCALE GENOMIC DNA]</scope>
    <source>
        <strain evidence="8">Tucson 15287-2541.00</strain>
    </source>
</reference>
<evidence type="ECO:0000313" key="7">
    <source>
        <dbReference type="EMBL" id="EDV94875.1"/>
    </source>
</evidence>
<dbReference type="PANTHER" id="PTHR10283">
    <property type="entry name" value="SOLUTE CARRIER FAMILY 13 MEMBER"/>
    <property type="match status" value="1"/>
</dbReference>
<dbReference type="InParanoid" id="B4JSY5"/>
<feature type="transmembrane region" description="Helical" evidence="6">
    <location>
        <begin position="307"/>
        <end position="330"/>
    </location>
</feature>
<feature type="transmembrane region" description="Helical" evidence="6">
    <location>
        <begin position="203"/>
        <end position="228"/>
    </location>
</feature>
<dbReference type="PhylomeDB" id="B4JSY5"/>
<feature type="transmembrane region" description="Helical" evidence="6">
    <location>
        <begin position="94"/>
        <end position="112"/>
    </location>
</feature>
<dbReference type="Proteomes" id="UP000001070">
    <property type="component" value="Unassembled WGS sequence"/>
</dbReference>
<dbReference type="OrthoDB" id="6493944at2759"/>
<feature type="transmembrane region" description="Helical" evidence="6">
    <location>
        <begin position="248"/>
        <end position="270"/>
    </location>
</feature>
<dbReference type="OMA" id="MLAINSW"/>
<comment type="similarity">
    <text evidence="2">Belongs to the SLC13A/DASS transporter (TC 2.A.47) family. NADC subfamily.</text>
</comment>
<name>B4JSY5_DROGR</name>
<feature type="transmembrane region" description="Helical" evidence="6">
    <location>
        <begin position="21"/>
        <end position="39"/>
    </location>
</feature>
<feature type="transmembrane region" description="Helical" evidence="6">
    <location>
        <begin position="132"/>
        <end position="151"/>
    </location>
</feature>
<accession>B4JSY5</accession>
<organism evidence="8">
    <name type="scientific">Drosophila grimshawi</name>
    <name type="common">Hawaiian fruit fly</name>
    <name type="synonym">Idiomyia grimshawi</name>
    <dbReference type="NCBI Taxonomy" id="7222"/>
    <lineage>
        <taxon>Eukaryota</taxon>
        <taxon>Metazoa</taxon>
        <taxon>Ecdysozoa</taxon>
        <taxon>Arthropoda</taxon>
        <taxon>Hexapoda</taxon>
        <taxon>Insecta</taxon>
        <taxon>Pterygota</taxon>
        <taxon>Neoptera</taxon>
        <taxon>Endopterygota</taxon>
        <taxon>Diptera</taxon>
        <taxon>Brachycera</taxon>
        <taxon>Muscomorpha</taxon>
        <taxon>Ephydroidea</taxon>
        <taxon>Drosophilidae</taxon>
        <taxon>Drosophila</taxon>
        <taxon>Hawaiian Drosophila</taxon>
    </lineage>
</organism>
<dbReference type="FunCoup" id="B4JSY5">
    <property type="interactions" value="2"/>
</dbReference>
<dbReference type="EMBL" id="CH916373">
    <property type="protein sequence ID" value="EDV94875.1"/>
    <property type="molecule type" value="Genomic_DNA"/>
</dbReference>
<evidence type="ECO:0000256" key="1">
    <source>
        <dbReference type="ARBA" id="ARBA00004141"/>
    </source>
</evidence>
<dbReference type="eggNOG" id="KOG1281">
    <property type="taxonomic scope" value="Eukaryota"/>
</dbReference>
<keyword evidence="8" id="KW-1185">Reference proteome</keyword>
<proteinExistence type="inferred from homology"/>
<feature type="transmembrane region" description="Helical" evidence="6">
    <location>
        <begin position="438"/>
        <end position="465"/>
    </location>
</feature>
<evidence type="ECO:0000256" key="6">
    <source>
        <dbReference type="SAM" id="Phobius"/>
    </source>
</evidence>
<evidence type="ECO:0000313" key="8">
    <source>
        <dbReference type="Proteomes" id="UP000001070"/>
    </source>
</evidence>
<dbReference type="Pfam" id="PF00939">
    <property type="entry name" value="Na_sulph_symp"/>
    <property type="match status" value="1"/>
</dbReference>
<evidence type="ECO:0000256" key="2">
    <source>
        <dbReference type="ARBA" id="ARBA00006772"/>
    </source>
</evidence>
<feature type="transmembrane region" description="Helical" evidence="6">
    <location>
        <begin position="342"/>
        <end position="364"/>
    </location>
</feature>
<evidence type="ECO:0000256" key="4">
    <source>
        <dbReference type="ARBA" id="ARBA00022989"/>
    </source>
</evidence>
<keyword evidence="4 6" id="KW-1133">Transmembrane helix</keyword>
<dbReference type="STRING" id="7222.B4JSY5"/>
<dbReference type="AlphaFoldDB" id="B4JSY5"/>
<dbReference type="InterPro" id="IPR001898">
    <property type="entry name" value="SLC13A/DASS"/>
</dbReference>
<dbReference type="GO" id="GO:0015141">
    <property type="term" value="F:succinate transmembrane transporter activity"/>
    <property type="evidence" value="ECO:0007669"/>
    <property type="project" value="TreeGrafter"/>
</dbReference>
<dbReference type="GO" id="GO:0015137">
    <property type="term" value="F:citrate transmembrane transporter activity"/>
    <property type="evidence" value="ECO:0007669"/>
    <property type="project" value="TreeGrafter"/>
</dbReference>